<keyword evidence="3" id="KW-0804">Transcription</keyword>
<reference evidence="5" key="1">
    <citation type="submission" date="2015-08" db="EMBL/GenBank/DDBJ databases">
        <authorList>
            <person name="Babu N.S."/>
            <person name="Beckwith C.J."/>
            <person name="Beseler K.G."/>
            <person name="Brison A."/>
            <person name="Carone J.V."/>
            <person name="Caskin T.P."/>
            <person name="Diamond M."/>
            <person name="Durham M.E."/>
            <person name="Foxe J.M."/>
            <person name="Go M."/>
            <person name="Henderson B.A."/>
            <person name="Jones I.B."/>
            <person name="McGettigan J.A."/>
            <person name="Micheletti S.J."/>
            <person name="Nasrallah M.E."/>
            <person name="Ortiz D."/>
            <person name="Piller C.R."/>
            <person name="Privatt S.R."/>
            <person name="Schneider S.L."/>
            <person name="Sharp S."/>
            <person name="Smith T.C."/>
            <person name="Stanton J.D."/>
            <person name="Ullery H.E."/>
            <person name="Wilson R.J."/>
            <person name="Serrano M.G."/>
            <person name="Buck G."/>
            <person name="Lee V."/>
            <person name="Wang Y."/>
            <person name="Carvalho R."/>
            <person name="Voegtly L."/>
            <person name="Shi R."/>
            <person name="Duckworth R."/>
            <person name="Johnson A."/>
            <person name="Loviza R."/>
            <person name="Walstead R."/>
            <person name="Shah Z."/>
            <person name="Kiflezghi M."/>
            <person name="Wade K."/>
            <person name="Ball S.L."/>
            <person name="Bradley K.W."/>
            <person name="Asai D.J."/>
            <person name="Bowman C.A."/>
            <person name="Russell D.A."/>
            <person name="Pope W.H."/>
            <person name="Jacobs-Sera D."/>
            <person name="Hendrix R.W."/>
            <person name="Hatfull G.F."/>
        </authorList>
    </citation>
    <scope>NUCLEOTIDE SEQUENCE</scope>
</reference>
<dbReference type="Pfam" id="PF00440">
    <property type="entry name" value="TetR_N"/>
    <property type="match status" value="1"/>
</dbReference>
<dbReference type="GO" id="GO:0003700">
    <property type="term" value="F:DNA-binding transcription factor activity"/>
    <property type="evidence" value="ECO:0007669"/>
    <property type="project" value="TreeGrafter"/>
</dbReference>
<dbReference type="SUPFAM" id="SSF48498">
    <property type="entry name" value="Tetracyclin repressor-like, C-terminal domain"/>
    <property type="match status" value="1"/>
</dbReference>
<evidence type="ECO:0000256" key="3">
    <source>
        <dbReference type="ARBA" id="ARBA00023163"/>
    </source>
</evidence>
<dbReference type="InterPro" id="IPR023772">
    <property type="entry name" value="DNA-bd_HTH_TetR-type_CS"/>
</dbReference>
<accession>A0A2P2CAQ4</accession>
<name>A0A2P2CAQ4_9ZZZZ</name>
<keyword evidence="2" id="KW-0238">DNA-binding</keyword>
<dbReference type="PROSITE" id="PS01081">
    <property type="entry name" value="HTH_TETR_1"/>
    <property type="match status" value="1"/>
</dbReference>
<dbReference type="Gene3D" id="1.10.357.10">
    <property type="entry name" value="Tetracycline Repressor, domain 2"/>
    <property type="match status" value="1"/>
</dbReference>
<feature type="domain" description="HTH tetR-type" evidence="4">
    <location>
        <begin position="14"/>
        <end position="74"/>
    </location>
</feature>
<evidence type="ECO:0000256" key="2">
    <source>
        <dbReference type="ARBA" id="ARBA00023125"/>
    </source>
</evidence>
<dbReference type="PRINTS" id="PR00455">
    <property type="entry name" value="HTHTETR"/>
</dbReference>
<dbReference type="InterPro" id="IPR050109">
    <property type="entry name" value="HTH-type_TetR-like_transc_reg"/>
</dbReference>
<organism evidence="5">
    <name type="scientific">metagenome</name>
    <dbReference type="NCBI Taxonomy" id="256318"/>
    <lineage>
        <taxon>unclassified sequences</taxon>
        <taxon>metagenomes</taxon>
    </lineage>
</organism>
<dbReference type="SUPFAM" id="SSF46689">
    <property type="entry name" value="Homeodomain-like"/>
    <property type="match status" value="1"/>
</dbReference>
<keyword evidence="1" id="KW-0805">Transcription regulation</keyword>
<dbReference type="PROSITE" id="PS50977">
    <property type="entry name" value="HTH_TETR_2"/>
    <property type="match status" value="1"/>
</dbReference>
<dbReference type="PANTHER" id="PTHR30055:SF234">
    <property type="entry name" value="HTH-TYPE TRANSCRIPTIONAL REGULATOR BETI"/>
    <property type="match status" value="1"/>
</dbReference>
<proteinExistence type="predicted"/>
<evidence type="ECO:0000259" key="4">
    <source>
        <dbReference type="PROSITE" id="PS50977"/>
    </source>
</evidence>
<dbReference type="Gene3D" id="1.10.10.60">
    <property type="entry name" value="Homeodomain-like"/>
    <property type="match status" value="1"/>
</dbReference>
<dbReference type="EMBL" id="CZKB01000009">
    <property type="protein sequence ID" value="CUR59049.1"/>
    <property type="molecule type" value="Genomic_DNA"/>
</dbReference>
<dbReference type="GO" id="GO:0000976">
    <property type="term" value="F:transcription cis-regulatory region binding"/>
    <property type="evidence" value="ECO:0007669"/>
    <property type="project" value="TreeGrafter"/>
</dbReference>
<dbReference type="InterPro" id="IPR009057">
    <property type="entry name" value="Homeodomain-like_sf"/>
</dbReference>
<protein>
    <submittedName>
        <fullName evidence="5">Putative HTH-type transcriptional regulator betI</fullName>
    </submittedName>
</protein>
<dbReference type="InterPro" id="IPR036271">
    <property type="entry name" value="Tet_transcr_reg_TetR-rel_C_sf"/>
</dbReference>
<sequence length="202" mass="21330">MRTNPASTPSPGGQARKAQLVACAVDALVERGFAGTSVAEVARRAGVSKGVVTYHFRTKEDLLGEVVTSLYRDAGQQIAEATGDSDSVIGELATYIRSNLAFVADHPRHVRAVMEVAANIRPHGGVPAEEDPLSAHLRKLIERGQATGEVTEVDAGVLAMTIRASIDAAAARAAWDPTADPRGHAEHLVLIVRRALQATETP</sequence>
<dbReference type="PANTHER" id="PTHR30055">
    <property type="entry name" value="HTH-TYPE TRANSCRIPTIONAL REGULATOR RUTR"/>
    <property type="match status" value="1"/>
</dbReference>
<dbReference type="AlphaFoldDB" id="A0A2P2CAQ4"/>
<gene>
    <name evidence="5" type="ORF">NOCA1170039</name>
</gene>
<evidence type="ECO:0000313" key="5">
    <source>
        <dbReference type="EMBL" id="CUR59049.1"/>
    </source>
</evidence>
<evidence type="ECO:0000256" key="1">
    <source>
        <dbReference type="ARBA" id="ARBA00023015"/>
    </source>
</evidence>
<dbReference type="InterPro" id="IPR001647">
    <property type="entry name" value="HTH_TetR"/>
</dbReference>